<sequence length="983" mass="105225">MLGTTPIAAVLGSCPPNTSDLPTLKQFVRATSDIGLALMLCAPGSKEPLDMRSSVAKRADDKAAQESAKEAGRPDWARVKSMSGLYLATTEIKTLDKYLTAARKRYPDEPLNFAIEVGRSRRIVVDCDTTEQREAFLRDAGLAGMNIPPTVQSPGAKNAAGEWVHYDGGHYYFTVPEGVELPTNVGMWTSPDGYAVLWRDRYVLIPPSTRAEGAYAQLGLEYPAPDWLLEKITAHGAARVPRAREDGDGELATVVDDWAEQVSWADLLGPLGWAQANRYDNCGCDVWTAPGPHDSPKSATTHDGGCSLGRYTEVNAPMHIWTHNPGEPFEEWISEKGTTTLTKLQVYALANHGGKIGEAMEALGMTESLSQAAALEFGLDVAGLHDSDTFEDMLKAGPPALDIANDTVPSTLLKGEEVTTAPADDRPVDPYVNPQCPHQDLTTAGRCTSCGVRVAECAHPNRCPEDPECCAVCGEQVWPKTTEEADDPWGPVKEAADEWPPTPAATVEVDNNSGTVGISGVIDGQTVTIDDVPAVDGTANPFAALAAAPSTEREEVPTPDQERAASLGFGLDDATTPPSGADEEETPTSESADTAPAEDADENDPAIFHPAEGSNLPRIMPFEHWRGYPKPEYAIEGLVEQGGLSMVFGPSGVGKSVVVIDMLCHIATGRRWHGRKTIQQKVLYMPGEGVGGAANRIEAWERAHGLTVGQSLLMAEDVIPAAASMEDWSTFARYVIDQKIGMIVFDTFARMAVGVDENSAKEVGAVVKRLGQISKYTKVGVMVVHHSSKGVMEARGSGALKGAMDSELVVTPVDKGAVTLPEGEGYTPIEVAISKQKNATAAVEPMQFLLSPFEDSVILTGPSGQIGDPMDQFVTVRKSAEPVIETATRIHQLAERFTQQGITRADAFTGVPMDDYHRTATNPERLWKLRIAEAVDLALKIGLLQTLSGTASGTRYIVTGMTRESARQKADGMAVADPSSATE</sequence>
<accession>D4P821</accession>
<feature type="region of interest" description="Disordered" evidence="1">
    <location>
        <begin position="567"/>
        <end position="615"/>
    </location>
</feature>
<evidence type="ECO:0000256" key="1">
    <source>
        <dbReference type="SAM" id="MobiDB-lite"/>
    </source>
</evidence>
<dbReference type="InterPro" id="IPR003593">
    <property type="entry name" value="AAA+_ATPase"/>
</dbReference>
<evidence type="ECO:0000313" key="4">
    <source>
        <dbReference type="EMBL" id="ADD81151.1"/>
    </source>
</evidence>
<keyword evidence="5" id="KW-1185">Reference proteome</keyword>
<dbReference type="RefSeq" id="YP_009016227.1">
    <property type="nucleotide sequence ID" value="NC_023722.1"/>
</dbReference>
<name>D4P821_9CAUD</name>
<dbReference type="SMART" id="SM00382">
    <property type="entry name" value="AAA"/>
    <property type="match status" value="1"/>
</dbReference>
<dbReference type="InterPro" id="IPR015330">
    <property type="entry name" value="DNA_primase/pol_bifunc_N"/>
</dbReference>
<evidence type="ECO:0000313" key="5">
    <source>
        <dbReference type="Proteomes" id="UP000001504"/>
    </source>
</evidence>
<protein>
    <submittedName>
        <fullName evidence="4">Gp46</fullName>
    </submittedName>
</protein>
<dbReference type="InterPro" id="IPR027417">
    <property type="entry name" value="P-loop_NTPase"/>
</dbReference>
<evidence type="ECO:0000259" key="2">
    <source>
        <dbReference type="SMART" id="SM00382"/>
    </source>
</evidence>
<proteinExistence type="predicted"/>
<dbReference type="EMBL" id="GU580943">
    <property type="protein sequence ID" value="ADD81151.1"/>
    <property type="molecule type" value="Genomic_DNA"/>
</dbReference>
<reference evidence="4 5" key="1">
    <citation type="journal article" date="2011" name="Appl. Environ. Microbiol.">
        <title>Genomic and functional analyses of Rhodococcus equi phages ReqiPepy6, ReqiPoco6, ReqiPine5, and ReqiDocB7.</title>
        <authorList>
            <person name="Summer E.J."/>
            <person name="Liu M."/>
            <person name="Gill J.J."/>
            <person name="Grant M."/>
            <person name="Chan-Cortes T.N."/>
            <person name="Ferguson L."/>
            <person name="Janes C."/>
            <person name="Lange K."/>
            <person name="Bertoli M."/>
            <person name="Moore C."/>
            <person name="Orchard R.C."/>
            <person name="Cohen N."/>
            <person name="Young R."/>
        </authorList>
    </citation>
    <scope>NUCLEOTIDE SEQUENCE [LARGE SCALE GENOMIC DNA]</scope>
</reference>
<feature type="compositionally biased region" description="Basic and acidic residues" evidence="1">
    <location>
        <begin position="57"/>
        <end position="73"/>
    </location>
</feature>
<dbReference type="Gene3D" id="3.40.50.300">
    <property type="entry name" value="P-loop containing nucleotide triphosphate hydrolases"/>
    <property type="match status" value="1"/>
</dbReference>
<dbReference type="KEGG" id="vg:18564157"/>
<dbReference type="SUPFAM" id="SSF56747">
    <property type="entry name" value="Prim-pol domain"/>
    <property type="match status" value="1"/>
</dbReference>
<dbReference type="GeneID" id="18564157"/>
<dbReference type="SMART" id="SM00943">
    <property type="entry name" value="Prim-Pol"/>
    <property type="match status" value="1"/>
</dbReference>
<dbReference type="Pfam" id="PF09250">
    <property type="entry name" value="Prim-Pol"/>
    <property type="match status" value="1"/>
</dbReference>
<dbReference type="SUPFAM" id="SSF52540">
    <property type="entry name" value="P-loop containing nucleoside triphosphate hydrolases"/>
    <property type="match status" value="1"/>
</dbReference>
<feature type="region of interest" description="Disordered" evidence="1">
    <location>
        <begin position="51"/>
        <end position="73"/>
    </location>
</feature>
<feature type="domain" description="AAA+ ATPase" evidence="2">
    <location>
        <begin position="641"/>
        <end position="814"/>
    </location>
</feature>
<organism evidence="4 5">
    <name type="scientific">Rhodococcus phage ReqiPine5</name>
    <dbReference type="NCBI Taxonomy" id="691963"/>
    <lineage>
        <taxon>Viruses</taxon>
        <taxon>Duplodnaviria</taxon>
        <taxon>Heunggongvirae</taxon>
        <taxon>Uroviricota</taxon>
        <taxon>Caudoviricetes</taxon>
        <taxon>Caudoviricetes incertae sedis</taxon>
        <taxon>Reqipinevirus</taxon>
        <taxon>Reqipinevirus reqipine5</taxon>
    </lineage>
</organism>
<dbReference type="Pfam" id="PF13481">
    <property type="entry name" value="AAA_25"/>
    <property type="match status" value="1"/>
</dbReference>
<dbReference type="Proteomes" id="UP000001504">
    <property type="component" value="Segment"/>
</dbReference>
<gene>
    <name evidence="4" type="ORF">ReqiPine5gene46</name>
</gene>
<dbReference type="OrthoDB" id="256at10239"/>
<feature type="domain" description="DNA primase/polymerase bifunctional N-terminal" evidence="3">
    <location>
        <begin position="28"/>
        <end position="228"/>
    </location>
</feature>
<evidence type="ECO:0000259" key="3">
    <source>
        <dbReference type="SMART" id="SM00943"/>
    </source>
</evidence>